<dbReference type="InterPro" id="IPR020904">
    <property type="entry name" value="Sc_DH/Rdtase_CS"/>
</dbReference>
<dbReference type="PROSITE" id="PS00061">
    <property type="entry name" value="ADH_SHORT"/>
    <property type="match status" value="1"/>
</dbReference>
<dbReference type="Gene3D" id="3.40.50.720">
    <property type="entry name" value="NAD(P)-binding Rossmann-like Domain"/>
    <property type="match status" value="1"/>
</dbReference>
<dbReference type="AlphaFoldDB" id="E3J6K4"/>
<dbReference type="Pfam" id="PF13561">
    <property type="entry name" value="adh_short_C2"/>
    <property type="match status" value="1"/>
</dbReference>
<dbReference type="PANTHER" id="PTHR24321">
    <property type="entry name" value="DEHYDROGENASES, SHORT CHAIN"/>
    <property type="match status" value="1"/>
</dbReference>
<dbReference type="EMBL" id="CP002299">
    <property type="protein sequence ID" value="ADP80780.1"/>
    <property type="molecule type" value="Genomic_DNA"/>
</dbReference>
<dbReference type="HOGENOM" id="CLU_010194_1_0_11"/>
<dbReference type="KEGG" id="fri:FraEuI1c_2752"/>
<dbReference type="InterPro" id="IPR036291">
    <property type="entry name" value="NAD(P)-bd_dom_sf"/>
</dbReference>
<sequence length="260" mass="27142">MKGLTGKRLLVAGGARGIGAATARQLALEGAHVYVADLDADGATAVAREIQLAGGAAESGRYDLYAEYSIGDLISDVARILGGLDGVANVAADTSAALQGRDLDLLRMDVGVWEETLRANLIGTGLVIRYALPHLFEAGGGVIVNVTSDGSLAGEKVRVAYGASKAALNSLTRHVARTYGDRNVRANAVSPGAIMSETALATFDEKWQALLLGLMPLRRPGNPHGQPADIAQVISFLMSDDANWITGQVWSVNGGSMMRE</sequence>
<dbReference type="InterPro" id="IPR002347">
    <property type="entry name" value="SDR_fam"/>
</dbReference>
<dbReference type="FunFam" id="3.40.50.720:FF:000084">
    <property type="entry name" value="Short-chain dehydrogenase reductase"/>
    <property type="match status" value="1"/>
</dbReference>
<proteinExistence type="inferred from homology"/>
<gene>
    <name evidence="3" type="ordered locus">FraEuI1c_2752</name>
</gene>
<keyword evidence="2" id="KW-0560">Oxidoreductase</keyword>
<organism evidence="3 4">
    <name type="scientific">Pseudofrankia inefficax (strain DSM 45817 / CECT 9037 / DDB 130130 / EuI1c)</name>
    <name type="common">Frankia inefficax</name>
    <dbReference type="NCBI Taxonomy" id="298654"/>
    <lineage>
        <taxon>Bacteria</taxon>
        <taxon>Bacillati</taxon>
        <taxon>Actinomycetota</taxon>
        <taxon>Actinomycetes</taxon>
        <taxon>Frankiales</taxon>
        <taxon>Frankiaceae</taxon>
        <taxon>Pseudofrankia</taxon>
    </lineage>
</organism>
<dbReference type="PANTHER" id="PTHR24321:SF14">
    <property type="entry name" value="SHORT-CHAIN TYPE DEHYDROGENASE_REDUCTASE BLR2146-RELATED"/>
    <property type="match status" value="1"/>
</dbReference>
<accession>E3J6K4</accession>
<dbReference type="OrthoDB" id="7064009at2"/>
<dbReference type="PRINTS" id="PR00080">
    <property type="entry name" value="SDRFAMILY"/>
</dbReference>
<dbReference type="RefSeq" id="WP_013423898.1">
    <property type="nucleotide sequence ID" value="NC_014666.1"/>
</dbReference>
<dbReference type="SUPFAM" id="SSF51735">
    <property type="entry name" value="NAD(P)-binding Rossmann-fold domains"/>
    <property type="match status" value="1"/>
</dbReference>
<dbReference type="GO" id="GO:0016491">
    <property type="term" value="F:oxidoreductase activity"/>
    <property type="evidence" value="ECO:0007669"/>
    <property type="project" value="UniProtKB-KW"/>
</dbReference>
<dbReference type="PRINTS" id="PR00081">
    <property type="entry name" value="GDHRDH"/>
</dbReference>
<dbReference type="Proteomes" id="UP000002484">
    <property type="component" value="Chromosome"/>
</dbReference>
<keyword evidence="4" id="KW-1185">Reference proteome</keyword>
<evidence type="ECO:0000256" key="1">
    <source>
        <dbReference type="ARBA" id="ARBA00006484"/>
    </source>
</evidence>
<dbReference type="InParanoid" id="E3J6K4"/>
<comment type="similarity">
    <text evidence="1">Belongs to the short-chain dehydrogenases/reductases (SDR) family.</text>
</comment>
<protein>
    <submittedName>
        <fullName evidence="3">Short-chain dehydrogenase/reductase SDR</fullName>
    </submittedName>
</protein>
<dbReference type="STRING" id="298654.FraEuI1c_2752"/>
<dbReference type="eggNOG" id="COG1028">
    <property type="taxonomic scope" value="Bacteria"/>
</dbReference>
<dbReference type="CDD" id="cd05233">
    <property type="entry name" value="SDR_c"/>
    <property type="match status" value="1"/>
</dbReference>
<name>E3J6K4_PSEI1</name>
<evidence type="ECO:0000313" key="3">
    <source>
        <dbReference type="EMBL" id="ADP80780.1"/>
    </source>
</evidence>
<evidence type="ECO:0000313" key="4">
    <source>
        <dbReference type="Proteomes" id="UP000002484"/>
    </source>
</evidence>
<reference evidence="3 4" key="1">
    <citation type="submission" date="2010-10" db="EMBL/GenBank/DDBJ databases">
        <title>Complete sequence of Frankia sp. EuI1c.</title>
        <authorList>
            <consortium name="US DOE Joint Genome Institute"/>
            <person name="Lucas S."/>
            <person name="Copeland A."/>
            <person name="Lapidus A."/>
            <person name="Cheng J.-F."/>
            <person name="Bruce D."/>
            <person name="Goodwin L."/>
            <person name="Pitluck S."/>
            <person name="Chertkov O."/>
            <person name="Detter J.C."/>
            <person name="Han C."/>
            <person name="Tapia R."/>
            <person name="Land M."/>
            <person name="Hauser L."/>
            <person name="Jeffries C."/>
            <person name="Kyrpides N."/>
            <person name="Ivanova N."/>
            <person name="Mikhailova N."/>
            <person name="Beauchemin N."/>
            <person name="Sen A."/>
            <person name="Sur S.A."/>
            <person name="Gtari M."/>
            <person name="Wall L."/>
            <person name="Tisa L."/>
            <person name="Woyke T."/>
        </authorList>
    </citation>
    <scope>NUCLEOTIDE SEQUENCE [LARGE SCALE GENOMIC DNA]</scope>
    <source>
        <strain evidence="4">DSM 45817 / CECT 9037 / EuI1c</strain>
    </source>
</reference>
<evidence type="ECO:0000256" key="2">
    <source>
        <dbReference type="ARBA" id="ARBA00023002"/>
    </source>
</evidence>